<proteinExistence type="predicted"/>
<dbReference type="Proteomes" id="UP000071778">
    <property type="component" value="Chromosome"/>
</dbReference>
<organism evidence="1 2">
    <name type="scientific">Collimonas arenae</name>
    <dbReference type="NCBI Taxonomy" id="279058"/>
    <lineage>
        <taxon>Bacteria</taxon>
        <taxon>Pseudomonadati</taxon>
        <taxon>Pseudomonadota</taxon>
        <taxon>Betaproteobacteria</taxon>
        <taxon>Burkholderiales</taxon>
        <taxon>Oxalobacteraceae</taxon>
        <taxon>Collimonas</taxon>
    </lineage>
</organism>
<name>A0A127QNI3_9BURK</name>
<gene>
    <name evidence="1" type="ORF">CAter282_3928</name>
</gene>
<evidence type="ECO:0000313" key="1">
    <source>
        <dbReference type="EMBL" id="AMP11599.1"/>
    </source>
</evidence>
<reference evidence="1 2" key="1">
    <citation type="submission" date="2015-11" db="EMBL/GenBank/DDBJ databases">
        <title>Exploring the genomic traits of fungus-feeding bacterial genus Collimonas.</title>
        <authorList>
            <person name="Song C."/>
            <person name="Schmidt R."/>
            <person name="de Jager V."/>
            <person name="Krzyzanowska D."/>
            <person name="Jongedijk E."/>
            <person name="Cankar K."/>
            <person name="Beekwilder J."/>
            <person name="van Veen A."/>
            <person name="de Boer W."/>
            <person name="van Veen J.A."/>
            <person name="Garbeva P."/>
        </authorList>
    </citation>
    <scope>NUCLEOTIDE SEQUENCE [LARGE SCALE GENOMIC DNA]</scope>
    <source>
        <strain evidence="1 2">Ter282</strain>
    </source>
</reference>
<protein>
    <submittedName>
        <fullName evidence="1">Uncharacterized protein</fullName>
    </submittedName>
</protein>
<accession>A0A127QNI3</accession>
<sequence length="41" mass="4382">MARCSKPAGGKFCFNLLLENGADSGFGAAFARIWMADVFNP</sequence>
<dbReference type="AlphaFoldDB" id="A0A127QNI3"/>
<dbReference type="PATRIC" id="fig|279058.17.peg.4248"/>
<dbReference type="EMBL" id="CP013235">
    <property type="protein sequence ID" value="AMP11599.1"/>
    <property type="molecule type" value="Genomic_DNA"/>
</dbReference>
<keyword evidence="2" id="KW-1185">Reference proteome</keyword>
<evidence type="ECO:0000313" key="2">
    <source>
        <dbReference type="Proteomes" id="UP000071778"/>
    </source>
</evidence>